<evidence type="ECO:0000313" key="2">
    <source>
        <dbReference type="EMBL" id="KAE8402790.1"/>
    </source>
</evidence>
<name>A0A5N7D8L3_9EURO</name>
<feature type="transmembrane region" description="Helical" evidence="1">
    <location>
        <begin position="43"/>
        <end position="61"/>
    </location>
</feature>
<dbReference type="GeneID" id="43663727"/>
<dbReference type="RefSeq" id="XP_031940109.1">
    <property type="nucleotide sequence ID" value="XM_032079036.1"/>
</dbReference>
<organism evidence="2 3">
    <name type="scientific">Aspergillus pseudonomiae</name>
    <dbReference type="NCBI Taxonomy" id="1506151"/>
    <lineage>
        <taxon>Eukaryota</taxon>
        <taxon>Fungi</taxon>
        <taxon>Dikarya</taxon>
        <taxon>Ascomycota</taxon>
        <taxon>Pezizomycotina</taxon>
        <taxon>Eurotiomycetes</taxon>
        <taxon>Eurotiomycetidae</taxon>
        <taxon>Eurotiales</taxon>
        <taxon>Aspergillaceae</taxon>
        <taxon>Aspergillus</taxon>
        <taxon>Aspergillus subgen. Circumdati</taxon>
    </lineage>
</organism>
<keyword evidence="1" id="KW-0812">Transmembrane</keyword>
<proteinExistence type="predicted"/>
<accession>A0A5N7D8L3</accession>
<dbReference type="Proteomes" id="UP000325579">
    <property type="component" value="Unassembled WGS sequence"/>
</dbReference>
<evidence type="ECO:0000313" key="3">
    <source>
        <dbReference type="Proteomes" id="UP000325579"/>
    </source>
</evidence>
<keyword evidence="1" id="KW-0472">Membrane</keyword>
<protein>
    <submittedName>
        <fullName evidence="2">Uncharacterized protein</fullName>
    </submittedName>
</protein>
<dbReference type="EMBL" id="ML736784">
    <property type="protein sequence ID" value="KAE8402790.1"/>
    <property type="molecule type" value="Genomic_DNA"/>
</dbReference>
<keyword evidence="3" id="KW-1185">Reference proteome</keyword>
<sequence length="63" mass="7247">MHTDNCSANNILIVALVITSQFQTYTWSIRLDPHREFSINIQAWYWIGCCISVISGTLTKIKM</sequence>
<reference evidence="2 3" key="1">
    <citation type="submission" date="2019-04" db="EMBL/GenBank/DDBJ databases">
        <authorList>
            <consortium name="DOE Joint Genome Institute"/>
            <person name="Mondo S."/>
            <person name="Kjaerbolling I."/>
            <person name="Vesth T."/>
            <person name="Frisvad J.C."/>
            <person name="Nybo J.L."/>
            <person name="Theobald S."/>
            <person name="Kildgaard S."/>
            <person name="Isbrandt T."/>
            <person name="Kuo A."/>
            <person name="Sato A."/>
            <person name="Lyhne E.K."/>
            <person name="Kogle M.E."/>
            <person name="Wiebenga A."/>
            <person name="Kun R.S."/>
            <person name="Lubbers R.J."/>
            <person name="Makela M.R."/>
            <person name="Barry K."/>
            <person name="Chovatia M."/>
            <person name="Clum A."/>
            <person name="Daum C."/>
            <person name="Haridas S."/>
            <person name="He G."/>
            <person name="LaButti K."/>
            <person name="Lipzen A."/>
            <person name="Riley R."/>
            <person name="Salamov A."/>
            <person name="Simmons B.A."/>
            <person name="Magnuson J.K."/>
            <person name="Henrissat B."/>
            <person name="Mortensen U.H."/>
            <person name="Larsen T.O."/>
            <person name="Devries R.P."/>
            <person name="Grigoriev I.V."/>
            <person name="Machida M."/>
            <person name="Baker S.E."/>
            <person name="Andersen M.R."/>
            <person name="Cantor M.N."/>
            <person name="Hua S.X."/>
        </authorList>
    </citation>
    <scope>NUCLEOTIDE SEQUENCE [LARGE SCALE GENOMIC DNA]</scope>
    <source>
        <strain evidence="2 3">CBS 119388</strain>
    </source>
</reference>
<keyword evidence="1" id="KW-1133">Transmembrane helix</keyword>
<gene>
    <name evidence="2" type="ORF">BDV37DRAFT_154355</name>
</gene>
<dbReference type="AlphaFoldDB" id="A0A5N7D8L3"/>
<evidence type="ECO:0000256" key="1">
    <source>
        <dbReference type="SAM" id="Phobius"/>
    </source>
</evidence>